<dbReference type="Gene3D" id="2.60.40.3630">
    <property type="match status" value="3"/>
</dbReference>
<feature type="domain" description="Ig-like" evidence="2">
    <location>
        <begin position="214"/>
        <end position="249"/>
    </location>
</feature>
<sequence>MKTKFNAKVLLVILLIFVAALALVACTPGEQKNQDQQGVRSIAVDGFTSLTMYSHQPFTVNEGAVVVITYYNGKTESVALTADMIEGYRSDVIGPQTVTVRYGDQTTTLSVTVVESTVQRIEIESAPSVIQVVEGDYLSMKGVVLRVYYQEARSTLYSLDAYTEIDETSSVVTGYRRSFAPGFYTVTIHYVKQTVTTTIQVISKDVVAVAVASKPAKDAYFVGDELETAGLTFAYTYNNGDTAVVTYDEAVAAGDALSVDYDFSVPLAESRVQTTFRFETSEGNPIVATFAVWVRMPSVLRVDLIRNPVSFGVTQNVVVREEDGSFSYYPEAESKDPSSIDGLIQGERINLETGLVRLTYDDGTVKETDLTDIAFTISDQNGRRIDSQTVFSEPGTYNLTVRYGNDAATTLTVVVKKRTALQLILADPNGIVGLEYWEGDSLRGKTSMIRYNIQYDNGEFAVPAPDPVEKVFDLAAIQQWPTLSESMLAIGSNATFSYTGARSDVVGEGGTSVQTIAFTVENVTAGFDFVVKENALRSVDFTAPADNYVAVGDNVVSIAGGKFLLTYLNKNFRTVELTFPMLSYYSEDGLTPVTHFDETGAYLVRPVVTDGTYTVADPAFEYFVIAEDPAVTEVRLIDRLGYTPEYKDRAAFEADLANNPFVLRVTDSRNNIYEVNADQAEIYRMSNDYIGTQTVQLRYHGFLVDYAVKLSGRAVTSISVKQMPRTVYYLDPEAPVVLDLSDLKIERRFNDNTSGVVEYAAFDYYWNIVLPDLTTLGTKSVLIEYRHGENLFACSFEIEIRDLADEVVSIAFDPTQNGMTEVAPGEYRLVVSRGEDLNVTPFYISVVYSGSSEPVAVKLQRGYVTFDPNAFPYQGEDFVADRDCEIRYGNRTAILPVRVTERKLTGIEVVTLPDRFNYVEGQLPDLSGGQIKRVFEDKDGAVSYDIISMTDPLIQLADYVVSPFENAVGTDQYVDQIIRVVYGSYSLEVPVRTYRRQHVAFEYLDSVSFYGDVKTPTLSLRNTVEGFVLPGWSIAYYVEGVWTDRVPSVPGEYPMQVTIDGNQYYLDEVIEERSLFIIAKIITVQAYPQEKFYGDPDPEFRYFIAGDSLVGDDVLGIRMLREPGENVKFNETGGYAGYQIKFELVAGDNDNDRYRILFKYDNLTIKQRVIESSIDFMGGDNLVEDGTPKRIIAVYRLPSGDSVSIGAGDLVYRKDGAIIEGAPVEAGEYTVTISDNYVFADTVPQEGRSYSFVIKPRS</sequence>
<reference evidence="3" key="1">
    <citation type="submission" date="2020-10" db="EMBL/GenBank/DDBJ databases">
        <authorList>
            <person name="Gilroy R."/>
        </authorList>
    </citation>
    <scope>NUCLEOTIDE SEQUENCE</scope>
    <source>
        <strain evidence="3">23406</strain>
    </source>
</reference>
<evidence type="ECO:0000313" key="4">
    <source>
        <dbReference type="Proteomes" id="UP000886891"/>
    </source>
</evidence>
<reference evidence="3" key="2">
    <citation type="journal article" date="2021" name="PeerJ">
        <title>Extensive microbial diversity within the chicken gut microbiome revealed by metagenomics and culture.</title>
        <authorList>
            <person name="Gilroy R."/>
            <person name="Ravi A."/>
            <person name="Getino M."/>
            <person name="Pursley I."/>
            <person name="Horton D.L."/>
            <person name="Alikhan N.F."/>
            <person name="Baker D."/>
            <person name="Gharbi K."/>
            <person name="Hall N."/>
            <person name="Watson M."/>
            <person name="Adriaenssens E.M."/>
            <person name="Foster-Nyarko E."/>
            <person name="Jarju S."/>
            <person name="Secka A."/>
            <person name="Antonio M."/>
            <person name="Oren A."/>
            <person name="Chaudhuri R.R."/>
            <person name="La Ragione R."/>
            <person name="Hildebrand F."/>
            <person name="Pallen M.J."/>
        </authorList>
    </citation>
    <scope>NUCLEOTIDE SEQUENCE</scope>
    <source>
        <strain evidence="3">23406</strain>
    </source>
</reference>
<feature type="domain" description="Ig-like" evidence="2">
    <location>
        <begin position="62"/>
        <end position="113"/>
    </location>
</feature>
<dbReference type="InterPro" id="IPR022038">
    <property type="entry name" value="Ig-like_bact"/>
</dbReference>
<organism evidence="3 4">
    <name type="scientific">Candidatus Stercoripulliclostridium merdipullorum</name>
    <dbReference type="NCBI Taxonomy" id="2840952"/>
    <lineage>
        <taxon>Bacteria</taxon>
        <taxon>Bacillati</taxon>
        <taxon>Bacillota</taxon>
        <taxon>Clostridia</taxon>
        <taxon>Eubacteriales</taxon>
        <taxon>Candidatus Stercoripulliclostridium</taxon>
    </lineage>
</organism>
<accession>A0A9D1NBZ0</accession>
<dbReference type="AlphaFoldDB" id="A0A9D1NBZ0"/>
<keyword evidence="1" id="KW-0732">Signal</keyword>
<evidence type="ECO:0000256" key="1">
    <source>
        <dbReference type="SAM" id="SignalP"/>
    </source>
</evidence>
<dbReference type="Proteomes" id="UP000886891">
    <property type="component" value="Unassembled WGS sequence"/>
</dbReference>
<gene>
    <name evidence="3" type="ORF">IAB14_04265</name>
</gene>
<protein>
    <submittedName>
        <fullName evidence="3">Bacterial Ig-like domain-containing protein</fullName>
    </submittedName>
</protein>
<name>A0A9D1NBZ0_9FIRM</name>
<evidence type="ECO:0000259" key="2">
    <source>
        <dbReference type="Pfam" id="PF07523"/>
    </source>
</evidence>
<dbReference type="PROSITE" id="PS51257">
    <property type="entry name" value="PROKAR_LIPOPROTEIN"/>
    <property type="match status" value="1"/>
</dbReference>
<feature type="signal peptide" evidence="1">
    <location>
        <begin position="1"/>
        <end position="24"/>
    </location>
</feature>
<feature type="chain" id="PRO_5038570956" evidence="1">
    <location>
        <begin position="25"/>
        <end position="1258"/>
    </location>
</feature>
<evidence type="ECO:0000313" key="3">
    <source>
        <dbReference type="EMBL" id="HIV00313.1"/>
    </source>
</evidence>
<dbReference type="Pfam" id="PF07523">
    <property type="entry name" value="Big_3"/>
    <property type="match status" value="2"/>
</dbReference>
<proteinExistence type="predicted"/>
<dbReference type="EMBL" id="DVOH01000031">
    <property type="protein sequence ID" value="HIV00313.1"/>
    <property type="molecule type" value="Genomic_DNA"/>
</dbReference>
<comment type="caution">
    <text evidence="3">The sequence shown here is derived from an EMBL/GenBank/DDBJ whole genome shotgun (WGS) entry which is preliminary data.</text>
</comment>